<evidence type="ECO:0000313" key="2">
    <source>
        <dbReference type="Proteomes" id="UP000035642"/>
    </source>
</evidence>
<sequence>MPVRSEKVIDGRIWECKMDDKGEIKLSQRSDDTLSCDGHPYGSEWEEDWRKYRCGEGGMKEFMGCIESSGIFIANGEVKSVDGSYIECKKHEDGSVTMQGVEKLNRVMCRDIEGREREEGFEWKEGPLQYRCGRKGVKEFMGCITPSGIFIASGGVVSVDGFDLECKKLANGTIRMRLLQRSKIKCKDREGREWEEGIS</sequence>
<dbReference type="PANTHER" id="PTHR35572">
    <property type="entry name" value="PROTEIN CBG04538-RELATED"/>
    <property type="match status" value="1"/>
</dbReference>
<evidence type="ECO:0000259" key="1">
    <source>
        <dbReference type="Pfam" id="PF23003"/>
    </source>
</evidence>
<dbReference type="AlphaFoldDB" id="A0A0K0D2M2"/>
<name>A0A0K0D2M2_ANGCA</name>
<keyword evidence="2" id="KW-1185">Reference proteome</keyword>
<evidence type="ECO:0000313" key="3">
    <source>
        <dbReference type="WBParaSite" id="ACAC_0000431701-mRNA-1"/>
    </source>
</evidence>
<reference evidence="2" key="1">
    <citation type="submission" date="2012-09" db="EMBL/GenBank/DDBJ databases">
        <authorList>
            <person name="Martin A.A."/>
        </authorList>
    </citation>
    <scope>NUCLEOTIDE SEQUENCE</scope>
</reference>
<protein>
    <submittedName>
        <fullName evidence="3">SRCR domain-containing protein</fullName>
    </submittedName>
</protein>
<dbReference type="WBParaSite" id="ACAC_0000431701-mRNA-1">
    <property type="protein sequence ID" value="ACAC_0000431701-mRNA-1"/>
    <property type="gene ID" value="ACAC_0000431701"/>
</dbReference>
<feature type="domain" description="Abnormal cell migration protein 18-like fibronectin type I" evidence="1">
    <location>
        <begin position="109"/>
        <end position="173"/>
    </location>
</feature>
<reference evidence="3" key="2">
    <citation type="submission" date="2017-02" db="UniProtKB">
        <authorList>
            <consortium name="WormBaseParasite"/>
        </authorList>
    </citation>
    <scope>IDENTIFICATION</scope>
</reference>
<dbReference type="Proteomes" id="UP000035642">
    <property type="component" value="Unassembled WGS sequence"/>
</dbReference>
<dbReference type="InterPro" id="IPR040282">
    <property type="entry name" value="Mig-18-like"/>
</dbReference>
<organism evidence="2 3">
    <name type="scientific">Angiostrongylus cantonensis</name>
    <name type="common">Rat lungworm</name>
    <dbReference type="NCBI Taxonomy" id="6313"/>
    <lineage>
        <taxon>Eukaryota</taxon>
        <taxon>Metazoa</taxon>
        <taxon>Ecdysozoa</taxon>
        <taxon>Nematoda</taxon>
        <taxon>Chromadorea</taxon>
        <taxon>Rhabditida</taxon>
        <taxon>Rhabditina</taxon>
        <taxon>Rhabditomorpha</taxon>
        <taxon>Strongyloidea</taxon>
        <taxon>Metastrongylidae</taxon>
        <taxon>Angiostrongylus</taxon>
    </lineage>
</organism>
<dbReference type="InterPro" id="IPR055119">
    <property type="entry name" value="Mig18_Fn1"/>
</dbReference>
<dbReference type="Pfam" id="PF23003">
    <property type="entry name" value="Fn1_2"/>
    <property type="match status" value="1"/>
</dbReference>
<proteinExistence type="predicted"/>
<accession>A0A0K0D2M2</accession>